<comment type="domain">
    <text evidence="2">A Gly-cisPro motif from one monomer fits into the active site of the other monomer to allow specific chiral rejection of L-amino acids.</text>
</comment>
<dbReference type="Proteomes" id="UP000886812">
    <property type="component" value="Unassembled WGS sequence"/>
</dbReference>
<gene>
    <name evidence="2" type="primary">dtd</name>
    <name evidence="3" type="ORF">IAC75_00790</name>
</gene>
<dbReference type="GO" id="GO:0043908">
    <property type="term" value="F:Ser(Gly)-tRNA(Ala) hydrolase activity"/>
    <property type="evidence" value="ECO:0007669"/>
    <property type="project" value="UniProtKB-UniRule"/>
</dbReference>
<feature type="short sequence motif" description="Gly-cisPro motif, important for rejection of L-amino acids" evidence="2">
    <location>
        <begin position="138"/>
        <end position="139"/>
    </location>
</feature>
<dbReference type="PANTHER" id="PTHR10472">
    <property type="entry name" value="D-TYROSYL-TRNA TYR DEACYLASE"/>
    <property type="match status" value="1"/>
</dbReference>
<evidence type="ECO:0000256" key="2">
    <source>
        <dbReference type="HAMAP-Rule" id="MF_00518"/>
    </source>
</evidence>
<comment type="caution">
    <text evidence="3">The sequence shown here is derived from an EMBL/GenBank/DDBJ whole genome shotgun (WGS) entry which is preliminary data.</text>
</comment>
<organism evidence="3 4">
    <name type="scientific">Candidatus Spyradosoma merdigallinarum</name>
    <dbReference type="NCBI Taxonomy" id="2840950"/>
    <lineage>
        <taxon>Bacteria</taxon>
        <taxon>Pseudomonadati</taxon>
        <taxon>Verrucomicrobiota</taxon>
        <taxon>Opitutia</taxon>
        <taxon>Opitutia incertae sedis</taxon>
        <taxon>Candidatus Spyradosoma</taxon>
    </lineage>
</organism>
<dbReference type="SUPFAM" id="SSF69500">
    <property type="entry name" value="DTD-like"/>
    <property type="match status" value="1"/>
</dbReference>
<proteinExistence type="inferred from homology"/>
<dbReference type="GO" id="GO:0051500">
    <property type="term" value="F:D-tyrosyl-tRNA(Tyr) deacylase activity"/>
    <property type="evidence" value="ECO:0007669"/>
    <property type="project" value="TreeGrafter"/>
</dbReference>
<comment type="catalytic activity">
    <reaction evidence="2">
        <text>glycyl-tRNA(Ala) + H2O = tRNA(Ala) + glycine + H(+)</text>
        <dbReference type="Rhea" id="RHEA:53744"/>
        <dbReference type="Rhea" id="RHEA-COMP:9657"/>
        <dbReference type="Rhea" id="RHEA-COMP:13640"/>
        <dbReference type="ChEBI" id="CHEBI:15377"/>
        <dbReference type="ChEBI" id="CHEBI:15378"/>
        <dbReference type="ChEBI" id="CHEBI:57305"/>
        <dbReference type="ChEBI" id="CHEBI:78442"/>
        <dbReference type="ChEBI" id="CHEBI:78522"/>
    </reaction>
</comment>
<dbReference type="Pfam" id="PF02580">
    <property type="entry name" value="Tyr_Deacylase"/>
    <property type="match status" value="1"/>
</dbReference>
<reference evidence="3" key="2">
    <citation type="journal article" date="2021" name="PeerJ">
        <title>Extensive microbial diversity within the chicken gut microbiome revealed by metagenomics and culture.</title>
        <authorList>
            <person name="Gilroy R."/>
            <person name="Ravi A."/>
            <person name="Getino M."/>
            <person name="Pursley I."/>
            <person name="Horton D.L."/>
            <person name="Alikhan N.F."/>
            <person name="Baker D."/>
            <person name="Gharbi K."/>
            <person name="Hall N."/>
            <person name="Watson M."/>
            <person name="Adriaenssens E.M."/>
            <person name="Foster-Nyarko E."/>
            <person name="Jarju S."/>
            <person name="Secka A."/>
            <person name="Antonio M."/>
            <person name="Oren A."/>
            <person name="Chaudhuri R.R."/>
            <person name="La Ragione R."/>
            <person name="Hildebrand F."/>
            <person name="Pallen M.J."/>
        </authorList>
    </citation>
    <scope>NUCLEOTIDE SEQUENCE</scope>
    <source>
        <strain evidence="3">10669</strain>
    </source>
</reference>
<accession>A0A9D1NIG3</accession>
<dbReference type="Gene3D" id="3.50.80.10">
    <property type="entry name" value="D-tyrosyl-tRNA(Tyr) deacylase"/>
    <property type="match status" value="1"/>
</dbReference>
<name>A0A9D1NIG3_9BACT</name>
<dbReference type="HAMAP" id="MF_00518">
    <property type="entry name" value="Deacylase_Dtd"/>
    <property type="match status" value="1"/>
</dbReference>
<evidence type="ECO:0000313" key="3">
    <source>
        <dbReference type="EMBL" id="HIV03675.1"/>
    </source>
</evidence>
<keyword evidence="2 3" id="KW-0378">Hydrolase</keyword>
<keyword evidence="2" id="KW-0963">Cytoplasm</keyword>
<dbReference type="GO" id="GO:0019478">
    <property type="term" value="P:D-amino acid catabolic process"/>
    <property type="evidence" value="ECO:0007669"/>
    <property type="project" value="UniProtKB-UniRule"/>
</dbReference>
<evidence type="ECO:0000313" key="4">
    <source>
        <dbReference type="Proteomes" id="UP000886812"/>
    </source>
</evidence>
<protein>
    <recommendedName>
        <fullName evidence="2">D-aminoacyl-tRNA deacylase</fullName>
        <shortName evidence="2">DTD</shortName>
        <ecNumber evidence="2">3.1.1.96</ecNumber>
    </recommendedName>
    <alternativeName>
        <fullName evidence="2">Gly-tRNA(Ala) deacylase</fullName>
        <ecNumber evidence="2">3.1.1.-</ecNumber>
    </alternativeName>
</protein>
<reference evidence="3" key="1">
    <citation type="submission" date="2020-10" db="EMBL/GenBank/DDBJ databases">
        <authorList>
            <person name="Gilroy R."/>
        </authorList>
    </citation>
    <scope>NUCLEOTIDE SEQUENCE</scope>
    <source>
        <strain evidence="3">10669</strain>
    </source>
</reference>
<comment type="function">
    <text evidence="2">An aminoacyl-tRNA editing enzyme that deacylates mischarged D-aminoacyl-tRNAs. Also deacylates mischarged glycyl-tRNA(Ala), protecting cells against glycine mischarging by AlaRS. Acts via tRNA-based rather than protein-based catalysis; rejects L-amino acids rather than detecting D-amino acids in the active site. By recycling D-aminoacyl-tRNA to D-amino acids and free tRNA molecules, this enzyme counteracts the toxicity associated with the formation of D-aminoacyl-tRNA entities in vivo and helps enforce protein L-homochirality.</text>
</comment>
<dbReference type="InterPro" id="IPR023509">
    <property type="entry name" value="DTD-like_sf"/>
</dbReference>
<comment type="subunit">
    <text evidence="2">Homodimer.</text>
</comment>
<keyword evidence="2" id="KW-0820">tRNA-binding</keyword>
<comment type="similarity">
    <text evidence="1 2">Belongs to the DTD family.</text>
</comment>
<evidence type="ECO:0000256" key="1">
    <source>
        <dbReference type="ARBA" id="ARBA00009673"/>
    </source>
</evidence>
<dbReference type="EMBL" id="DVOG01000020">
    <property type="protein sequence ID" value="HIV03675.1"/>
    <property type="molecule type" value="Genomic_DNA"/>
</dbReference>
<comment type="subcellular location">
    <subcellularLocation>
        <location evidence="2">Cytoplasm</location>
    </subcellularLocation>
</comment>
<dbReference type="GO" id="GO:0005737">
    <property type="term" value="C:cytoplasm"/>
    <property type="evidence" value="ECO:0007669"/>
    <property type="project" value="UniProtKB-SubCell"/>
</dbReference>
<dbReference type="GO" id="GO:0000049">
    <property type="term" value="F:tRNA binding"/>
    <property type="evidence" value="ECO:0007669"/>
    <property type="project" value="UniProtKB-UniRule"/>
</dbReference>
<dbReference type="EC" id="3.1.1.-" evidence="2"/>
<dbReference type="AlphaFoldDB" id="A0A9D1NIG3"/>
<dbReference type="EC" id="3.1.1.96" evidence="2"/>
<dbReference type="GO" id="GO:0106026">
    <property type="term" value="F:Gly-tRNA(Ala) deacylase activity"/>
    <property type="evidence" value="ECO:0007669"/>
    <property type="project" value="UniProtKB-UniRule"/>
</dbReference>
<comment type="catalytic activity">
    <reaction evidence="2">
        <text>a D-aminoacyl-tRNA + H2O = a tRNA + a D-alpha-amino acid + H(+)</text>
        <dbReference type="Rhea" id="RHEA:13953"/>
        <dbReference type="Rhea" id="RHEA-COMP:10123"/>
        <dbReference type="Rhea" id="RHEA-COMP:10124"/>
        <dbReference type="ChEBI" id="CHEBI:15377"/>
        <dbReference type="ChEBI" id="CHEBI:15378"/>
        <dbReference type="ChEBI" id="CHEBI:59871"/>
        <dbReference type="ChEBI" id="CHEBI:78442"/>
        <dbReference type="ChEBI" id="CHEBI:79333"/>
        <dbReference type="EC" id="3.1.1.96"/>
    </reaction>
</comment>
<dbReference type="FunFam" id="3.50.80.10:FF:000001">
    <property type="entry name" value="D-aminoacyl-tRNA deacylase"/>
    <property type="match status" value="1"/>
</dbReference>
<keyword evidence="2" id="KW-0694">RNA-binding</keyword>
<dbReference type="PANTHER" id="PTHR10472:SF5">
    <property type="entry name" value="D-AMINOACYL-TRNA DEACYLASE 1"/>
    <property type="match status" value="1"/>
</dbReference>
<sequence>MRAVVQRVSRASVEIDGNVVGEIGAGMLVLLGAETGDSERDVAWLASRLARARIFDDGAGKMNLSVRDVGGNALVVSQFTLFGTMKKGSRPSFSRAAVPADAEPLYEKFVAALSAEIGKPTPTGRFGAMMNVALVNDGPVTLVFDSRVPEF</sequence>
<dbReference type="NCBIfam" id="TIGR00256">
    <property type="entry name" value="D-aminoacyl-tRNA deacylase"/>
    <property type="match status" value="1"/>
</dbReference>
<dbReference type="InterPro" id="IPR003732">
    <property type="entry name" value="Daa-tRNA_deacyls_DTD"/>
</dbReference>